<name>T1DR49_9PORP</name>
<reference evidence="2" key="1">
    <citation type="journal article" date="2013" name="Genome">
        <title>Draft Genome Sequences of Porphyromonas crevioricanis JCM 15906T and Porphyromonas cansulci JCM 13913T Isolated from a Canine Oral Cavity.</title>
        <authorList>
            <person name="Sakamoto M."/>
            <person name="Tanaka N."/>
            <person name="Shiwa Y."/>
            <person name="Yoshikawa H."/>
            <person name="Ohkuma M."/>
        </authorList>
    </citation>
    <scope>NUCLEOTIDE SEQUENCE [LARGE SCALE GENOMIC DNA]</scope>
    <source>
        <strain evidence="2">JCM 15906</strain>
    </source>
</reference>
<dbReference type="Proteomes" id="UP000018031">
    <property type="component" value="Unassembled WGS sequence"/>
</dbReference>
<comment type="caution">
    <text evidence="1">The sequence shown here is derived from an EMBL/GenBank/DDBJ whole genome shotgun (WGS) entry which is preliminary data.</text>
</comment>
<evidence type="ECO:0000313" key="1">
    <source>
        <dbReference type="EMBL" id="GAD04679.1"/>
    </source>
</evidence>
<protein>
    <submittedName>
        <fullName evidence="1">Uncharacterized protein</fullName>
    </submittedName>
</protein>
<dbReference type="AlphaFoldDB" id="T1DR49"/>
<reference evidence="1 2" key="2">
    <citation type="journal article" date="2013" name="Genome Announc.">
        <title>Draft Genome Sequences of Porphyromonas crevioricanis JCM 15906T and Porphyromonas cansulci JCM 13913T Isolated from a Canine Oral Cavity.</title>
        <authorList>
            <person name="Sakamoto M."/>
            <person name="Tanaka N."/>
            <person name="Shiwa Y."/>
            <person name="Yoshikawa H."/>
            <person name="Ohkuma M."/>
        </authorList>
    </citation>
    <scope>NUCLEOTIDE SEQUENCE [LARGE SCALE GENOMIC DNA]</scope>
    <source>
        <strain evidence="1 2">JCM 15906</strain>
    </source>
</reference>
<gene>
    <name evidence="1" type="ORF">PORCRE_371</name>
</gene>
<organism evidence="1 2">
    <name type="scientific">Porphyromonas crevioricanis JCM 15906</name>
    <dbReference type="NCBI Taxonomy" id="1305617"/>
    <lineage>
        <taxon>Bacteria</taxon>
        <taxon>Pseudomonadati</taxon>
        <taxon>Bacteroidota</taxon>
        <taxon>Bacteroidia</taxon>
        <taxon>Bacteroidales</taxon>
        <taxon>Porphyromonadaceae</taxon>
        <taxon>Porphyromonas</taxon>
    </lineage>
</organism>
<accession>T1DR49</accession>
<sequence>MGDCVCFLKMSSEKDTEKRSFLFHFLYLRSSSGMQISQLSQTGKTEW</sequence>
<evidence type="ECO:0000313" key="2">
    <source>
        <dbReference type="Proteomes" id="UP000018031"/>
    </source>
</evidence>
<dbReference type="EMBL" id="BAOU01000009">
    <property type="protein sequence ID" value="GAD04679.1"/>
    <property type="molecule type" value="Genomic_DNA"/>
</dbReference>
<proteinExistence type="predicted"/>